<dbReference type="GO" id="GO:0003677">
    <property type="term" value="F:DNA binding"/>
    <property type="evidence" value="ECO:0007669"/>
    <property type="project" value="UniProtKB-KW"/>
</dbReference>
<evidence type="ECO:0000259" key="1">
    <source>
        <dbReference type="PROSITE" id="PS50011"/>
    </source>
</evidence>
<dbReference type="InterPro" id="IPR000719">
    <property type="entry name" value="Prot_kinase_dom"/>
</dbReference>
<feature type="domain" description="Protein kinase" evidence="1">
    <location>
        <begin position="15"/>
        <end position="228"/>
    </location>
</feature>
<dbReference type="Gene3D" id="1.10.510.10">
    <property type="entry name" value="Transferase(Phosphotransferase) domain 1"/>
    <property type="match status" value="1"/>
</dbReference>
<dbReference type="AlphaFoldDB" id="I4K8Q7"/>
<dbReference type="GO" id="GO:0016853">
    <property type="term" value="F:isomerase activity"/>
    <property type="evidence" value="ECO:0007669"/>
    <property type="project" value="UniProtKB-KW"/>
</dbReference>
<dbReference type="GO" id="GO:0004672">
    <property type="term" value="F:protein kinase activity"/>
    <property type="evidence" value="ECO:0007669"/>
    <property type="project" value="InterPro"/>
</dbReference>
<sequence>MPMSSSPIKIAGQTEQLDKRLGKGGEGDVYALVGRADRAVKIYKADLRRSRESKVRAMVEDRLADKTTLVAFPSEVVTDSSGAFAGFSMRLVAGYRPLHELYGPKSRKIYFPKADYRFLIRVAQNVARAVATVHRFGCIIGDFNHSGVLVSQNATVALIDADSFQFDLKGHSYPCVVGTEDFTPPELHGVRLSSVTRTRMTTLGWPSPSSSCWLWASIPIPGVSTDPT</sequence>
<accession>I4K8Q7</accession>
<dbReference type="PROSITE" id="PS50011">
    <property type="entry name" value="PROTEIN_KINASE_DOM"/>
    <property type="match status" value="1"/>
</dbReference>
<reference evidence="2 3" key="1">
    <citation type="journal article" date="2012" name="PLoS Genet.">
        <title>Comparative Genomics of Plant-Associated Pseudomonas spp.: Insights into Diversity and Inheritance of Traits Involved in Multitrophic Interactions.</title>
        <authorList>
            <person name="Loper J.E."/>
            <person name="Hassan K.A."/>
            <person name="Mavrodi D.V."/>
            <person name="Davis E.W.II."/>
            <person name="Lim C.K."/>
            <person name="Shaffer B.T."/>
            <person name="Elbourne L.D."/>
            <person name="Stockwell V.O."/>
            <person name="Hartney S.L."/>
            <person name="Breakwell K."/>
            <person name="Henkels M.D."/>
            <person name="Tetu S.G."/>
            <person name="Rangel L.I."/>
            <person name="Kidarsa T.A."/>
            <person name="Wilson N.L."/>
            <person name="van de Mortel J.E."/>
            <person name="Song C."/>
            <person name="Blumhagen R."/>
            <person name="Radune D."/>
            <person name="Hostetler J.B."/>
            <person name="Brinkac L.M."/>
            <person name="Durkin A.S."/>
            <person name="Kluepfel D.A."/>
            <person name="Wechter W.P."/>
            <person name="Anderson A.J."/>
            <person name="Kim Y.C."/>
            <person name="Pierson L.S.III."/>
            <person name="Pierson E.A."/>
            <person name="Lindow S.E."/>
            <person name="Kobayashi D.Y."/>
            <person name="Raaijmakers J.M."/>
            <person name="Weller D.M."/>
            <person name="Thomashow L.S."/>
            <person name="Allen A.E."/>
            <person name="Paulsen I.T."/>
        </authorList>
    </citation>
    <scope>NUCLEOTIDE SEQUENCE [LARGE SCALE GENOMIC DNA]</scope>
    <source>
        <strain evidence="2 3">SS101</strain>
    </source>
</reference>
<dbReference type="HOGENOM" id="CLU_059897_1_0_6"/>
<dbReference type="InterPro" id="IPR011009">
    <property type="entry name" value="Kinase-like_dom_sf"/>
</dbReference>
<dbReference type="GO" id="GO:0005524">
    <property type="term" value="F:ATP binding"/>
    <property type="evidence" value="ECO:0007669"/>
    <property type="project" value="InterPro"/>
</dbReference>
<dbReference type="SUPFAM" id="SSF56112">
    <property type="entry name" value="Protein kinase-like (PK-like)"/>
    <property type="match status" value="1"/>
</dbReference>
<keyword evidence="2" id="KW-0413">Isomerase</keyword>
<comment type="caution">
    <text evidence="2">The sequence shown here is derived from an EMBL/GenBank/DDBJ whole genome shotgun (WGS) entry which is preliminary data.</text>
</comment>
<evidence type="ECO:0000313" key="2">
    <source>
        <dbReference type="EMBL" id="EIK61097.1"/>
    </source>
</evidence>
<name>I4K8Q7_9PSED</name>
<dbReference type="EMBL" id="AHPN01000001">
    <property type="protein sequence ID" value="EIK61097.1"/>
    <property type="molecule type" value="Genomic_DNA"/>
</dbReference>
<protein>
    <submittedName>
        <fullName evidence="2">Topoisomerase DNA-binding C4 zinc finger domain protein</fullName>
    </submittedName>
</protein>
<dbReference type="Proteomes" id="UP000003213">
    <property type="component" value="Chromosome"/>
</dbReference>
<gene>
    <name evidence="2" type="ORF">PflSS101_4035</name>
</gene>
<organism evidence="2 3">
    <name type="scientific">Pseudomonas lactis</name>
    <dbReference type="NCBI Taxonomy" id="1615674"/>
    <lineage>
        <taxon>Bacteria</taxon>
        <taxon>Pseudomonadati</taxon>
        <taxon>Pseudomonadota</taxon>
        <taxon>Gammaproteobacteria</taxon>
        <taxon>Pseudomonadales</taxon>
        <taxon>Pseudomonadaceae</taxon>
        <taxon>Pseudomonas</taxon>
    </lineage>
</organism>
<evidence type="ECO:0000313" key="3">
    <source>
        <dbReference type="Proteomes" id="UP000003213"/>
    </source>
</evidence>
<keyword evidence="2" id="KW-0238">DNA-binding</keyword>
<proteinExistence type="predicted"/>